<name>A0AAN4UU30_9RHOB</name>
<dbReference type="PANTHER" id="PTHR35841">
    <property type="entry name" value="PHOSPHONATES-BINDING PERIPLASMIC PROTEIN"/>
    <property type="match status" value="1"/>
</dbReference>
<dbReference type="EMBL" id="BNAB01000014">
    <property type="protein sequence ID" value="GHE03885.1"/>
    <property type="molecule type" value="Genomic_DNA"/>
</dbReference>
<accession>A0AAN4UU30</accession>
<reference evidence="2" key="3">
    <citation type="submission" date="2023-06" db="EMBL/GenBank/DDBJ databases">
        <authorList>
            <person name="Sun Q."/>
            <person name="Zhou Y."/>
        </authorList>
    </citation>
    <scope>NUCLEOTIDE SEQUENCE</scope>
    <source>
        <strain evidence="2">CGMCC 1.10859</strain>
    </source>
</reference>
<feature type="chain" id="PRO_5042902420" evidence="1">
    <location>
        <begin position="25"/>
        <end position="349"/>
    </location>
</feature>
<reference evidence="3 4" key="2">
    <citation type="submission" date="2016-10" db="EMBL/GenBank/DDBJ databases">
        <authorList>
            <person name="Varghese N."/>
            <person name="Submissions S."/>
        </authorList>
    </citation>
    <scope>NUCLEOTIDE SEQUENCE [LARGE SCALE GENOMIC DNA]</scope>
    <source>
        <strain evidence="3 4">DSM 24802</strain>
    </source>
</reference>
<sequence length="349" mass="36722">MYGKHILTASALALAFSLGGGILAASSASAASAKEPDTLTIAWLPNDSSDGQAGMRDEIAKVISEATGKKVVNKLTTDYAIAIAALENGQAQIGWFGANEYLTSHARNPKVIPLVVNSGPSGTLKDALYYSRFVVKKGNEAQYETDGHFGIGDIVGKRMSFVSASSTSGFNMPAAAILSTFDKQAKWKTLTKEDLAQGGSGHFFSKVMFGGSHQLSLVNALTGHADVAAVCDFLVAPYVKLVSGTDNTAGAVYAIKKDAAAPFSALGGKEFVIIKSIPVLNPPFEVNSAYLSDKTMAQITNVLTSDAVANDPKIFAPAGAKGSDFQRPARFVKVTDAWYDPMRKVLGIQ</sequence>
<feature type="signal peptide" evidence="1">
    <location>
        <begin position="1"/>
        <end position="24"/>
    </location>
</feature>
<dbReference type="AlphaFoldDB" id="A0AAN4UU30"/>
<dbReference type="EMBL" id="FNOB01000014">
    <property type="protein sequence ID" value="SDX36190.1"/>
    <property type="molecule type" value="Genomic_DNA"/>
</dbReference>
<evidence type="ECO:0000313" key="3">
    <source>
        <dbReference type="EMBL" id="SDX36190.1"/>
    </source>
</evidence>
<keyword evidence="1" id="KW-0732">Signal</keyword>
<gene>
    <name evidence="2" type="ORF">GCM10008024_28870</name>
    <name evidence="3" type="ORF">SAMN05444006_11494</name>
</gene>
<dbReference type="Gene3D" id="3.40.190.10">
    <property type="entry name" value="Periplasmic binding protein-like II"/>
    <property type="match status" value="2"/>
</dbReference>
<reference evidence="2" key="1">
    <citation type="journal article" date="2014" name="Int. J. Syst. Evol. Microbiol.">
        <title>Complete genome sequence of Corynebacterium casei LMG S-19264T (=DSM 44701T), isolated from a smear-ripened cheese.</title>
        <authorList>
            <consortium name="US DOE Joint Genome Institute (JGI-PGF)"/>
            <person name="Walter F."/>
            <person name="Albersmeier A."/>
            <person name="Kalinowski J."/>
            <person name="Ruckert C."/>
        </authorList>
    </citation>
    <scope>NUCLEOTIDE SEQUENCE</scope>
    <source>
        <strain evidence="2">CGMCC 1.10859</strain>
    </source>
</reference>
<keyword evidence="4" id="KW-1185">Reference proteome</keyword>
<proteinExistence type="predicted"/>
<dbReference type="Pfam" id="PF12974">
    <property type="entry name" value="Phosphonate-bd"/>
    <property type="match status" value="1"/>
</dbReference>
<evidence type="ECO:0000313" key="4">
    <source>
        <dbReference type="Proteomes" id="UP000199541"/>
    </source>
</evidence>
<dbReference type="Proteomes" id="UP000634647">
    <property type="component" value="Unassembled WGS sequence"/>
</dbReference>
<dbReference type="PANTHER" id="PTHR35841:SF1">
    <property type="entry name" value="PHOSPHONATES-BINDING PERIPLASMIC PROTEIN"/>
    <property type="match status" value="1"/>
</dbReference>
<dbReference type="Proteomes" id="UP000199541">
    <property type="component" value="Unassembled WGS sequence"/>
</dbReference>
<evidence type="ECO:0000256" key="1">
    <source>
        <dbReference type="SAM" id="SignalP"/>
    </source>
</evidence>
<organism evidence="2 5">
    <name type="scientific">Allgaiera indica</name>
    <dbReference type="NCBI Taxonomy" id="765699"/>
    <lineage>
        <taxon>Bacteria</taxon>
        <taxon>Pseudomonadati</taxon>
        <taxon>Pseudomonadota</taxon>
        <taxon>Alphaproteobacteria</taxon>
        <taxon>Rhodobacterales</taxon>
        <taxon>Paracoccaceae</taxon>
        <taxon>Allgaiera</taxon>
    </lineage>
</organism>
<dbReference type="RefSeq" id="WP_035847100.1">
    <property type="nucleotide sequence ID" value="NZ_BNAB01000014.1"/>
</dbReference>
<evidence type="ECO:0000313" key="2">
    <source>
        <dbReference type="EMBL" id="GHE03885.1"/>
    </source>
</evidence>
<protein>
    <submittedName>
        <fullName evidence="2">Phosphonate ABC transporter substrate-binding protein</fullName>
    </submittedName>
    <submittedName>
        <fullName evidence="3">Phosphonate transport system substrate-binding protein</fullName>
    </submittedName>
</protein>
<evidence type="ECO:0000313" key="5">
    <source>
        <dbReference type="Proteomes" id="UP000634647"/>
    </source>
</evidence>
<dbReference type="SUPFAM" id="SSF53850">
    <property type="entry name" value="Periplasmic binding protein-like II"/>
    <property type="match status" value="1"/>
</dbReference>
<comment type="caution">
    <text evidence="2">The sequence shown here is derived from an EMBL/GenBank/DDBJ whole genome shotgun (WGS) entry which is preliminary data.</text>
</comment>